<reference evidence="3" key="1">
    <citation type="submission" date="2023-04" db="EMBL/GenBank/DDBJ databases">
        <title>Aspergillus oryzae var. brunneus NBRC 4377.</title>
        <authorList>
            <person name="Ichikawa N."/>
            <person name="Sato H."/>
            <person name="Tonouchi N."/>
        </authorList>
    </citation>
    <scope>NUCLEOTIDE SEQUENCE</scope>
    <source>
        <strain evidence="3">NBRC 4377</strain>
    </source>
</reference>
<protein>
    <submittedName>
        <fullName evidence="3">Unnamed protein product</fullName>
    </submittedName>
</protein>
<evidence type="ECO:0000256" key="2">
    <source>
        <dbReference type="SAM" id="MobiDB-lite"/>
    </source>
</evidence>
<name>A0ABQ6KH82_ASPOZ</name>
<comment type="caution">
    <text evidence="3">The sequence shown here is derived from an EMBL/GenBank/DDBJ whole genome shotgun (WGS) entry which is preliminary data.</text>
</comment>
<sequence>MDVLRTENKRLSDLFNLLRTENHRIEGENERLKAELEIMRKRWKDVLRVMSEMAQQDERTAGCRSSSSTTSPSSPTSPSGPCSQPSEEPKLDPKWKCVPRLLLDRIPSGLAKLKLRQLGLVVSAPPSKSATDSAPRIRIHEISTLGLVDLGALIRRRVSEKQTNYRREEAAKREKLIEQRKVQGEHHQHAFNKLCPCRREFQGSGSDQTQMSHRSRPTFLVTDDGATVCGTCSRLTPLNNLRTNQKTGETPSTLSAVSGRMDPFSPLDASWGPQVDSLVHYGKWLGNLYYPVLLHWPPAIIPAD</sequence>
<organism evidence="3 4">
    <name type="scientific">Aspergillus oryzae var. brunneus</name>
    <dbReference type="NCBI Taxonomy" id="332754"/>
    <lineage>
        <taxon>Eukaryota</taxon>
        <taxon>Fungi</taxon>
        <taxon>Dikarya</taxon>
        <taxon>Ascomycota</taxon>
        <taxon>Pezizomycotina</taxon>
        <taxon>Eurotiomycetes</taxon>
        <taxon>Eurotiomycetidae</taxon>
        <taxon>Eurotiales</taxon>
        <taxon>Aspergillaceae</taxon>
        <taxon>Aspergillus</taxon>
        <taxon>Aspergillus subgen. Circumdati</taxon>
    </lineage>
</organism>
<accession>A0ABQ6KH82</accession>
<gene>
    <name evidence="3" type="ORF">Aory05_000196900</name>
</gene>
<dbReference type="Proteomes" id="UP001165189">
    <property type="component" value="Unassembled WGS sequence"/>
</dbReference>
<proteinExistence type="predicted"/>
<feature type="region of interest" description="Disordered" evidence="2">
    <location>
        <begin position="54"/>
        <end position="91"/>
    </location>
</feature>
<evidence type="ECO:0000313" key="3">
    <source>
        <dbReference type="EMBL" id="GMG42864.1"/>
    </source>
</evidence>
<dbReference type="EMBL" id="BSYB01000006">
    <property type="protein sequence ID" value="GMG42864.1"/>
    <property type="molecule type" value="Genomic_DNA"/>
</dbReference>
<keyword evidence="4" id="KW-1185">Reference proteome</keyword>
<evidence type="ECO:0000256" key="1">
    <source>
        <dbReference type="SAM" id="Coils"/>
    </source>
</evidence>
<evidence type="ECO:0000313" key="4">
    <source>
        <dbReference type="Proteomes" id="UP001165189"/>
    </source>
</evidence>
<keyword evidence="1" id="KW-0175">Coiled coil</keyword>
<feature type="coiled-coil region" evidence="1">
    <location>
        <begin position="15"/>
        <end position="42"/>
    </location>
</feature>
<feature type="compositionally biased region" description="Low complexity" evidence="2">
    <location>
        <begin position="65"/>
        <end position="86"/>
    </location>
</feature>